<dbReference type="CDD" id="cd18787">
    <property type="entry name" value="SF2_C_DEAD"/>
    <property type="match status" value="1"/>
</dbReference>
<dbReference type="InterPro" id="IPR044742">
    <property type="entry name" value="DEAD/DEAH_RhlB"/>
</dbReference>
<dbReference type="InterPro" id="IPR012677">
    <property type="entry name" value="Nucleotide-bd_a/b_plait_sf"/>
</dbReference>
<dbReference type="Proteomes" id="UP000006683">
    <property type="component" value="Chromosome"/>
</dbReference>
<dbReference type="PANTHER" id="PTHR47959:SF1">
    <property type="entry name" value="ATP-DEPENDENT RNA HELICASE DBPA"/>
    <property type="match status" value="1"/>
</dbReference>
<dbReference type="Gene3D" id="3.40.50.300">
    <property type="entry name" value="P-loop containing nucleotide triphosphate hydrolases"/>
    <property type="match status" value="2"/>
</dbReference>
<keyword evidence="4" id="KW-0067">ATP-binding</keyword>
<keyword evidence="3 8" id="KW-0347">Helicase</keyword>
<keyword evidence="9" id="KW-1185">Reference proteome</keyword>
<accession>E1SS03</accession>
<dbReference type="HOGENOM" id="CLU_003041_1_3_6"/>
<dbReference type="STRING" id="550540.Fbal_1755"/>
<dbReference type="KEGG" id="fbl:Fbal_1755"/>
<dbReference type="AlphaFoldDB" id="E1SS03"/>
<protein>
    <submittedName>
        <fullName evidence="8">DEAD/DEAH box helicase domain protein</fullName>
    </submittedName>
</protein>
<dbReference type="Gene3D" id="3.30.70.330">
    <property type="match status" value="1"/>
</dbReference>
<dbReference type="OrthoDB" id="9805696at2"/>
<dbReference type="GO" id="GO:0005829">
    <property type="term" value="C:cytosol"/>
    <property type="evidence" value="ECO:0007669"/>
    <property type="project" value="TreeGrafter"/>
</dbReference>
<dbReference type="GeneID" id="67181960"/>
<evidence type="ECO:0000256" key="3">
    <source>
        <dbReference type="ARBA" id="ARBA00022806"/>
    </source>
</evidence>
<reference evidence="8 9" key="1">
    <citation type="journal article" date="2010" name="Stand. Genomic Sci.">
        <title>Complete genome sequence of Ferrimonas balearica type strain (PAT).</title>
        <authorList>
            <person name="Nolan M."/>
            <person name="Sikorski J."/>
            <person name="Davenport K."/>
            <person name="Lucas S."/>
            <person name="Glavina Del Rio T."/>
            <person name="Tice H."/>
            <person name="Cheng J."/>
            <person name="Goodwin L."/>
            <person name="Pitluck S."/>
            <person name="Liolios K."/>
            <person name="Ivanova N."/>
            <person name="Mavromatis K."/>
            <person name="Ovchinnikova G."/>
            <person name="Pati A."/>
            <person name="Chen A."/>
            <person name="Palaniappan K."/>
            <person name="Land M."/>
            <person name="Hauser L."/>
            <person name="Chang Y."/>
            <person name="Jeffries C."/>
            <person name="Tapia R."/>
            <person name="Brettin T."/>
            <person name="Detter J."/>
            <person name="Han C."/>
            <person name="Yasawong M."/>
            <person name="Rohde M."/>
            <person name="Tindall B."/>
            <person name="Goker M."/>
            <person name="Woyke T."/>
            <person name="Bristow J."/>
            <person name="Eisen J."/>
            <person name="Markowitz V."/>
            <person name="Hugenholtz P."/>
            <person name="Kyrpides N."/>
            <person name="Klenk H."/>
            <person name="Lapidus A."/>
        </authorList>
    </citation>
    <scope>NUCLEOTIDE SEQUENCE [LARGE SCALE GENOMIC DNA]</scope>
    <source>
        <strain evidence="9">DSM 9799 / CCM 4581 / KCTC 23876 / PAT</strain>
    </source>
</reference>
<dbReference type="GO" id="GO:0016787">
    <property type="term" value="F:hydrolase activity"/>
    <property type="evidence" value="ECO:0007669"/>
    <property type="project" value="UniProtKB-KW"/>
</dbReference>
<dbReference type="Pfam" id="PF03880">
    <property type="entry name" value="DbpA"/>
    <property type="match status" value="1"/>
</dbReference>
<dbReference type="eggNOG" id="COG0513">
    <property type="taxonomic scope" value="Bacteria"/>
</dbReference>
<dbReference type="InterPro" id="IPR005580">
    <property type="entry name" value="DbpA/CsdA_RNA-bd_dom"/>
</dbReference>
<sequence>MSTDTLARLPASLQHQLASLGLLPLNPVQQHCLPWLLDGHSVRVQAPTGSGKTAAFGLALLAGLNLQQRLPQGLVLVPSRELAEQVAGVLRQLGRCLANLHVAALYGGTDIEAQRRALAQGAHLVVGTPGRLRALLADGTLALAQVNTLVLDEADRLQAEGFADDLAALSAALKPGCRQWWLSATFPAELAAIAPPQAVVVDDAAPTITQRVLPLSDAQTVADAIARLAVGGRTLVFVNTKASCREVVNALGRQRCPALALHGDLNQQQREQTLIRFRHGSAPLLVATDLAARGLDIDDIERVICAEPANDGDTHRQRIGRTARASAAGVAISLANEQNLAQVQALCPHAEPMPTPPEGKVAATLVTTLMVNAGRRARLRKGDLMGALIKAAGVPADAIVAIELMPDHSYVTLSKRYVATALAALDGGEVKGKPVKVRPLL</sequence>
<evidence type="ECO:0000256" key="1">
    <source>
        <dbReference type="ARBA" id="ARBA00022741"/>
    </source>
</evidence>
<dbReference type="CDD" id="cd00268">
    <property type="entry name" value="DEADc"/>
    <property type="match status" value="1"/>
</dbReference>
<dbReference type="SMART" id="SM00487">
    <property type="entry name" value="DEXDc"/>
    <property type="match status" value="1"/>
</dbReference>
<keyword evidence="1" id="KW-0547">Nucleotide-binding</keyword>
<dbReference type="InterPro" id="IPR050079">
    <property type="entry name" value="DEAD_box_RNA_helicase"/>
</dbReference>
<dbReference type="GO" id="GO:0003724">
    <property type="term" value="F:RNA helicase activity"/>
    <property type="evidence" value="ECO:0007669"/>
    <property type="project" value="TreeGrafter"/>
</dbReference>
<dbReference type="PROSITE" id="PS51192">
    <property type="entry name" value="HELICASE_ATP_BIND_1"/>
    <property type="match status" value="1"/>
</dbReference>
<dbReference type="PANTHER" id="PTHR47959">
    <property type="entry name" value="ATP-DEPENDENT RNA HELICASE RHLE-RELATED"/>
    <property type="match status" value="1"/>
</dbReference>
<dbReference type="Pfam" id="PF00271">
    <property type="entry name" value="Helicase_C"/>
    <property type="match status" value="1"/>
</dbReference>
<evidence type="ECO:0000313" key="8">
    <source>
        <dbReference type="EMBL" id="ADN75958.1"/>
    </source>
</evidence>
<evidence type="ECO:0000256" key="5">
    <source>
        <dbReference type="ARBA" id="ARBA00038437"/>
    </source>
</evidence>
<dbReference type="Pfam" id="PF00270">
    <property type="entry name" value="DEAD"/>
    <property type="match status" value="1"/>
</dbReference>
<dbReference type="GO" id="GO:0003676">
    <property type="term" value="F:nucleic acid binding"/>
    <property type="evidence" value="ECO:0007669"/>
    <property type="project" value="InterPro"/>
</dbReference>
<dbReference type="EMBL" id="CP002209">
    <property type="protein sequence ID" value="ADN75958.1"/>
    <property type="molecule type" value="Genomic_DNA"/>
</dbReference>
<dbReference type="SMART" id="SM00490">
    <property type="entry name" value="HELICc"/>
    <property type="match status" value="1"/>
</dbReference>
<dbReference type="InterPro" id="IPR027417">
    <property type="entry name" value="P-loop_NTPase"/>
</dbReference>
<comment type="similarity">
    <text evidence="5">Belongs to the DEAD box helicase family.</text>
</comment>
<evidence type="ECO:0000256" key="2">
    <source>
        <dbReference type="ARBA" id="ARBA00022801"/>
    </source>
</evidence>
<dbReference type="PROSITE" id="PS51194">
    <property type="entry name" value="HELICASE_CTER"/>
    <property type="match status" value="1"/>
</dbReference>
<keyword evidence="2" id="KW-0378">Hydrolase</keyword>
<dbReference type="SUPFAM" id="SSF52540">
    <property type="entry name" value="P-loop containing nucleoside triphosphate hydrolases"/>
    <property type="match status" value="1"/>
</dbReference>
<gene>
    <name evidence="8" type="ordered locus">Fbal_1755</name>
</gene>
<name>E1SS03_FERBD</name>
<dbReference type="GO" id="GO:0005524">
    <property type="term" value="F:ATP binding"/>
    <property type="evidence" value="ECO:0007669"/>
    <property type="project" value="UniProtKB-KW"/>
</dbReference>
<dbReference type="InterPro" id="IPR014001">
    <property type="entry name" value="Helicase_ATP-bd"/>
</dbReference>
<feature type="domain" description="Helicase ATP-binding" evidence="6">
    <location>
        <begin position="33"/>
        <end position="204"/>
    </location>
</feature>
<dbReference type="CDD" id="cd12252">
    <property type="entry name" value="RRM_DbpA"/>
    <property type="match status" value="1"/>
</dbReference>
<evidence type="ECO:0000259" key="7">
    <source>
        <dbReference type="PROSITE" id="PS51194"/>
    </source>
</evidence>
<proteinExistence type="inferred from homology"/>
<dbReference type="InterPro" id="IPR001650">
    <property type="entry name" value="Helicase_C-like"/>
</dbReference>
<evidence type="ECO:0000256" key="4">
    <source>
        <dbReference type="ARBA" id="ARBA00022840"/>
    </source>
</evidence>
<evidence type="ECO:0000313" key="9">
    <source>
        <dbReference type="Proteomes" id="UP000006683"/>
    </source>
</evidence>
<organism evidence="8 9">
    <name type="scientific">Ferrimonas balearica (strain DSM 9799 / CCM 4581 / KCTC 23876 / PAT)</name>
    <dbReference type="NCBI Taxonomy" id="550540"/>
    <lineage>
        <taxon>Bacteria</taxon>
        <taxon>Pseudomonadati</taxon>
        <taxon>Pseudomonadota</taxon>
        <taxon>Gammaproteobacteria</taxon>
        <taxon>Alteromonadales</taxon>
        <taxon>Ferrimonadaceae</taxon>
        <taxon>Ferrimonas</taxon>
    </lineage>
</organism>
<dbReference type="InterPro" id="IPR011545">
    <property type="entry name" value="DEAD/DEAH_box_helicase_dom"/>
</dbReference>
<evidence type="ECO:0000259" key="6">
    <source>
        <dbReference type="PROSITE" id="PS51192"/>
    </source>
</evidence>
<feature type="domain" description="Helicase C-terminal" evidence="7">
    <location>
        <begin position="220"/>
        <end position="370"/>
    </location>
</feature>
<dbReference type="RefSeq" id="WP_013345264.1">
    <property type="nucleotide sequence ID" value="NC_014541.1"/>
</dbReference>